<feature type="transmembrane region" description="Helical" evidence="7">
    <location>
        <begin position="61"/>
        <end position="82"/>
    </location>
</feature>
<keyword evidence="5 7" id="KW-0472">Membrane</keyword>
<feature type="transmembrane region" description="Helical" evidence="7">
    <location>
        <begin position="549"/>
        <end position="570"/>
    </location>
</feature>
<feature type="transmembrane region" description="Helical" evidence="7">
    <location>
        <begin position="293"/>
        <end position="318"/>
    </location>
</feature>
<dbReference type="STRING" id="1448308.A0A2T2P843"/>
<feature type="transmembrane region" description="Helical" evidence="7">
    <location>
        <begin position="354"/>
        <end position="377"/>
    </location>
</feature>
<evidence type="ECO:0000313" key="9">
    <source>
        <dbReference type="Proteomes" id="UP000240883"/>
    </source>
</evidence>
<dbReference type="EMBL" id="KZ678128">
    <property type="protein sequence ID" value="PSN73834.1"/>
    <property type="molecule type" value="Genomic_DNA"/>
</dbReference>
<feature type="transmembrane region" description="Helical" evidence="7">
    <location>
        <begin position="582"/>
        <end position="603"/>
    </location>
</feature>
<dbReference type="GO" id="GO:0035725">
    <property type="term" value="P:sodium ion transmembrane transport"/>
    <property type="evidence" value="ECO:0007669"/>
    <property type="project" value="TreeGrafter"/>
</dbReference>
<evidence type="ECO:0000256" key="1">
    <source>
        <dbReference type="ARBA" id="ARBA00004141"/>
    </source>
</evidence>
<evidence type="ECO:0000256" key="7">
    <source>
        <dbReference type="SAM" id="Phobius"/>
    </source>
</evidence>
<dbReference type="PANTHER" id="PTHR11616">
    <property type="entry name" value="SODIUM/CHLORIDE DEPENDENT TRANSPORTER"/>
    <property type="match status" value="1"/>
</dbReference>
<accession>A0A2T2P843</accession>
<feature type="transmembrane region" description="Helical" evidence="7">
    <location>
        <begin position="482"/>
        <end position="499"/>
    </location>
</feature>
<dbReference type="OrthoDB" id="6581954at2759"/>
<evidence type="ECO:0000256" key="3">
    <source>
        <dbReference type="ARBA" id="ARBA00022692"/>
    </source>
</evidence>
<evidence type="ECO:0000256" key="2">
    <source>
        <dbReference type="ARBA" id="ARBA00022448"/>
    </source>
</evidence>
<feature type="transmembrane region" description="Helical" evidence="7">
    <location>
        <begin position="389"/>
        <end position="414"/>
    </location>
</feature>
<evidence type="ECO:0000256" key="5">
    <source>
        <dbReference type="ARBA" id="ARBA00023136"/>
    </source>
</evidence>
<dbReference type="Proteomes" id="UP000240883">
    <property type="component" value="Unassembled WGS sequence"/>
</dbReference>
<reference evidence="8 9" key="1">
    <citation type="journal article" date="2018" name="Front. Microbiol.">
        <title>Genome-Wide Analysis of Corynespora cassiicola Leaf Fall Disease Putative Effectors.</title>
        <authorList>
            <person name="Lopez D."/>
            <person name="Ribeiro S."/>
            <person name="Label P."/>
            <person name="Fumanal B."/>
            <person name="Venisse J.S."/>
            <person name="Kohler A."/>
            <person name="de Oliveira R.R."/>
            <person name="Labutti K."/>
            <person name="Lipzen A."/>
            <person name="Lail K."/>
            <person name="Bauer D."/>
            <person name="Ohm R.A."/>
            <person name="Barry K.W."/>
            <person name="Spatafora J."/>
            <person name="Grigoriev I.V."/>
            <person name="Martin F.M."/>
            <person name="Pujade-Renaud V."/>
        </authorList>
    </citation>
    <scope>NUCLEOTIDE SEQUENCE [LARGE SCALE GENOMIC DNA]</scope>
    <source>
        <strain evidence="8 9">Philippines</strain>
    </source>
</reference>
<dbReference type="GO" id="GO:0005886">
    <property type="term" value="C:plasma membrane"/>
    <property type="evidence" value="ECO:0007669"/>
    <property type="project" value="TreeGrafter"/>
</dbReference>
<feature type="transmembrane region" description="Helical" evidence="7">
    <location>
        <begin position="103"/>
        <end position="130"/>
    </location>
</feature>
<feature type="transmembrane region" description="Helical" evidence="7">
    <location>
        <begin position="177"/>
        <end position="199"/>
    </location>
</feature>
<evidence type="ECO:0000256" key="6">
    <source>
        <dbReference type="SAM" id="MobiDB-lite"/>
    </source>
</evidence>
<comment type="subcellular location">
    <subcellularLocation>
        <location evidence="1">Membrane</location>
        <topology evidence="1">Multi-pass membrane protein</topology>
    </subcellularLocation>
</comment>
<dbReference type="SUPFAM" id="SSF161070">
    <property type="entry name" value="SNF-like"/>
    <property type="match status" value="1"/>
</dbReference>
<dbReference type="PROSITE" id="PS50267">
    <property type="entry name" value="NA_NEUROTRAN_SYMP_3"/>
    <property type="match status" value="1"/>
</dbReference>
<keyword evidence="9" id="KW-1185">Reference proteome</keyword>
<feature type="transmembrane region" description="Helical" evidence="7">
    <location>
        <begin position="455"/>
        <end position="476"/>
    </location>
</feature>
<feature type="transmembrane region" description="Helical" evidence="7">
    <location>
        <begin position="211"/>
        <end position="231"/>
    </location>
</feature>
<sequence length="658" mass="72202">MNALRKIGRVLAPSADKAEDGRDAWPSRTSFLLATMGGTIGMGNMLRFPSVVFNNHGLQWFIPYLMAVFIIAIPGLILEVSIGQAYRGGTVIAYNSMNKRLKGTGLSLIFIGFMVLTYFNVIVTWIMVFFRHSFTNPLPWSDRDPEEFYMQDVLRVVDPIDGTYSSDGSSVESYSTYPGTAVIGELAGFCVLIWFLVWICIFRGVGLTGRVVYFTMGLPIVMGIVLVGRGASLENAGEGIKLYFATWRGDQLASGSVWQAACGQVFFSTGVGFGYYTSYASYNRKFSNAVQDAFIIVCSNITFEIFMAFGVFGIVGYLGLNPDTTTITGSFDIGFVTFPAALAAMPAANFWSAIWFLTLLVLGVSSAFAMLDAIVTLVMDMSPKLNRPLVVTGLVILCYLVSLPYCTEFGYHLLNCIDTWVNNLALVFVVWAECVASTTVYRWKDVASQVGLPSFIAYNAGYFGGMVLGVALGHAVSPPAGAGLGFGLFIAGTALALFLARTPDSIAPRFWGRNVLTTRLWFLAFYSGNQLRRDLNIIVGSGKNWNIPVFWAPLLRYISAPILAMIFSFAYPDFYAVRYDPLHILGFTVSHFALISVGLGYIVPRWFDVFVPPQRRGEGDVMTTANVMSSVVDAQRDDTMEIGDGTSEEEDEDKKSST</sequence>
<dbReference type="InterPro" id="IPR000175">
    <property type="entry name" value="Na/ntran_symport"/>
</dbReference>
<dbReference type="PRINTS" id="PR00176">
    <property type="entry name" value="NANEUSMPORT"/>
</dbReference>
<dbReference type="CDD" id="cd11554">
    <property type="entry name" value="SLC6sbd_u2"/>
    <property type="match status" value="1"/>
</dbReference>
<dbReference type="Pfam" id="PF00209">
    <property type="entry name" value="SNF"/>
    <property type="match status" value="1"/>
</dbReference>
<proteinExistence type="predicted"/>
<keyword evidence="3 7" id="KW-0812">Transmembrane</keyword>
<evidence type="ECO:0000313" key="8">
    <source>
        <dbReference type="EMBL" id="PSN73834.1"/>
    </source>
</evidence>
<feature type="transmembrane region" description="Helical" evidence="7">
    <location>
        <begin position="31"/>
        <end position="49"/>
    </location>
</feature>
<evidence type="ECO:0000256" key="4">
    <source>
        <dbReference type="ARBA" id="ARBA00022989"/>
    </source>
</evidence>
<gene>
    <name evidence="8" type="ORF">BS50DRAFT_480396</name>
</gene>
<keyword evidence="4 7" id="KW-1133">Transmembrane helix</keyword>
<protein>
    <submittedName>
        <fullName evidence="8">Putative sodium/chloride dependent neurotransmitter transporter</fullName>
    </submittedName>
</protein>
<feature type="transmembrane region" description="Helical" evidence="7">
    <location>
        <begin position="330"/>
        <end position="348"/>
    </location>
</feature>
<dbReference type="InterPro" id="IPR037272">
    <property type="entry name" value="SNS_sf"/>
</dbReference>
<dbReference type="AlphaFoldDB" id="A0A2T2P843"/>
<name>A0A2T2P843_CORCC</name>
<feature type="transmembrane region" description="Helical" evidence="7">
    <location>
        <begin position="420"/>
        <end position="443"/>
    </location>
</feature>
<organism evidence="8 9">
    <name type="scientific">Corynespora cassiicola Philippines</name>
    <dbReference type="NCBI Taxonomy" id="1448308"/>
    <lineage>
        <taxon>Eukaryota</taxon>
        <taxon>Fungi</taxon>
        <taxon>Dikarya</taxon>
        <taxon>Ascomycota</taxon>
        <taxon>Pezizomycotina</taxon>
        <taxon>Dothideomycetes</taxon>
        <taxon>Pleosporomycetidae</taxon>
        <taxon>Pleosporales</taxon>
        <taxon>Corynesporascaceae</taxon>
        <taxon>Corynespora</taxon>
    </lineage>
</organism>
<dbReference type="PANTHER" id="PTHR11616:SF240">
    <property type="entry name" value="BLOATED TUBULES, ISOFORM B-RELATED"/>
    <property type="match status" value="1"/>
</dbReference>
<feature type="region of interest" description="Disordered" evidence="6">
    <location>
        <begin position="635"/>
        <end position="658"/>
    </location>
</feature>
<keyword evidence="2" id="KW-0813">Transport</keyword>